<dbReference type="InterPro" id="IPR003141">
    <property type="entry name" value="Pol/His_phosphatase_N"/>
</dbReference>
<evidence type="ECO:0000256" key="5">
    <source>
        <dbReference type="ARBA" id="ARBA00022490"/>
    </source>
</evidence>
<evidence type="ECO:0000256" key="2">
    <source>
        <dbReference type="ARBA" id="ARBA00007391"/>
    </source>
</evidence>
<evidence type="ECO:0000256" key="9">
    <source>
        <dbReference type="ARBA" id="ARBA00022763"/>
    </source>
</evidence>
<comment type="similarity">
    <text evidence="2">Belongs to the DNA polymerase type-C family. DnaE2 subfamily.</text>
</comment>
<evidence type="ECO:0000256" key="6">
    <source>
        <dbReference type="ARBA" id="ARBA00022679"/>
    </source>
</evidence>
<dbReference type="InterPro" id="IPR004013">
    <property type="entry name" value="PHP_dom"/>
</dbReference>
<evidence type="ECO:0000256" key="4">
    <source>
        <dbReference type="ARBA" id="ARBA00017273"/>
    </source>
</evidence>
<gene>
    <name evidence="14" type="primary">dnaE</name>
    <name evidence="14" type="ORF">DF3PB_2910001</name>
</gene>
<dbReference type="EC" id="2.7.7.7" evidence="3"/>
<dbReference type="InterPro" id="IPR023073">
    <property type="entry name" value="DnaE2"/>
</dbReference>
<proteinExistence type="inferred from homology"/>
<dbReference type="InterPro" id="IPR029460">
    <property type="entry name" value="DNAPol_HHH"/>
</dbReference>
<dbReference type="InterPro" id="IPR004365">
    <property type="entry name" value="NA-bd_OB_tRNA"/>
</dbReference>
<comment type="subcellular location">
    <subcellularLocation>
        <location evidence="1">Cytoplasm</location>
    </subcellularLocation>
</comment>
<dbReference type="GO" id="GO:0006260">
    <property type="term" value="P:DNA replication"/>
    <property type="evidence" value="ECO:0007669"/>
    <property type="project" value="UniProtKB-KW"/>
</dbReference>
<protein>
    <recommendedName>
        <fullName evidence="4">Error-prone DNA polymerase</fullName>
        <ecNumber evidence="3">2.7.7.7</ecNumber>
    </recommendedName>
</protein>
<name>A0A380TFS2_9ZZZZ</name>
<dbReference type="NCBIfam" id="TIGR00594">
    <property type="entry name" value="polc"/>
    <property type="match status" value="1"/>
</dbReference>
<dbReference type="GO" id="GO:0005737">
    <property type="term" value="C:cytoplasm"/>
    <property type="evidence" value="ECO:0007669"/>
    <property type="project" value="UniProtKB-SubCell"/>
</dbReference>
<sequence length="1052" mass="115007">MTGYAELQVTTNFSFLRGASHPEEMVATAARLGTAAIGIADRNTLAGIVRAHTAAKASGIRLIVGARLDLDDAPSLLCFPTARAAYGRLCRLLSVGRRRAPKAECRLSLADVIAFSEGQMLVAVPPDKPDQDFALLLEHLKQDFGDRLSLAAAKLYQGDDDVRLATLTALGNACGVPLVATNDVHAHEATRRPLQDVLTCIREHCTLREAGYRLFANGERHLKPPAEMARLFRSHPDALARSLEIAGRCTFSLDELKYEYPIDPVPQGRTPQEELAHLSWLGADERYPDGVPAKVKTQIAHELELIATLKFAPYFLTVHDIVRFARERGILCQGRGSAANSAVCFCLGITAVDPARIEVLFERFISAERNEPPDIDVDFEHERREEVIQYVYQKYGRERAGMTATVISYRTKSALREVGKVFGLSDDAITALQRAFWRRPWAEVGADELHAAGLNPCDQWLQRVIALAEELKGFPRHLSQHTGGMVITRSPLNEVVPIGNAAMAERTVIEWDKNDLDALGILKIDILGLGMLSCVRKALALIAQHHGRRLTLATVPAEDPAVYAMLCRADSVGVFQVESRAQMGMLPRLKPKEFYDLVIEVAIVRPGPIQGDMVHPYLRRREGLEEVAFPSAELEAVLGKTLGVPLFQEQAMRIAIVAAGFTPSAADGLRRAMATFRNHGTIHHFRDRFIAGMTGRGYEADFALRCFRQIEGFADYGFPESHAASFALIVYVSAWLKCHYPAAFACALLNSQPMGFYAPAQIIADAKRHGVPVLPADVNASEWDCTLEPAATGGPALRLGFRQIKGLREAEARGITVARSRPFASIAELAARAGLAPRTLETLARADAFGSLKLDRRCALWAVLGLEEEPLPLFAALFAGAEKSQEPAVALPPAPLGEEVSDDYQAFGLSLKAHPVALLRARLKTEGYLPAVRIAALKHEVRVKTAGLVITRQSPGSAKGIIFITLEDETGQANLIVKPAVFARHRGTVLGAQMIGVEGRVQRQGAVVHVLARRLVTLDPVLARLSRQIAPNLTPSRAGDEARFEVSSRDFH</sequence>
<keyword evidence="10" id="KW-0239">DNA-directed DNA polymerase</keyword>
<keyword evidence="6 14" id="KW-0808">Transferase</keyword>
<keyword evidence="11" id="KW-0234">DNA repair</keyword>
<dbReference type="GO" id="GO:0003676">
    <property type="term" value="F:nucleic acid binding"/>
    <property type="evidence" value="ECO:0007669"/>
    <property type="project" value="InterPro"/>
</dbReference>
<dbReference type="EMBL" id="UIDG01000214">
    <property type="protein sequence ID" value="SUS06504.1"/>
    <property type="molecule type" value="Genomic_DNA"/>
</dbReference>
<dbReference type="HAMAP" id="MF_01902">
    <property type="entry name" value="DNApol_error_prone"/>
    <property type="match status" value="1"/>
</dbReference>
<reference evidence="14" key="1">
    <citation type="submission" date="2018-07" db="EMBL/GenBank/DDBJ databases">
        <authorList>
            <person name="Quirk P.G."/>
            <person name="Krulwich T.A."/>
        </authorList>
    </citation>
    <scope>NUCLEOTIDE SEQUENCE</scope>
</reference>
<organism evidence="14">
    <name type="scientific">metagenome</name>
    <dbReference type="NCBI Taxonomy" id="256318"/>
    <lineage>
        <taxon>unclassified sequences</taxon>
        <taxon>metagenomes</taxon>
    </lineage>
</organism>
<keyword evidence="8" id="KW-0235">DNA replication</keyword>
<dbReference type="GO" id="GO:0003887">
    <property type="term" value="F:DNA-directed DNA polymerase activity"/>
    <property type="evidence" value="ECO:0007669"/>
    <property type="project" value="UniProtKB-KW"/>
</dbReference>
<accession>A0A380TFS2</accession>
<dbReference type="Pfam" id="PF17657">
    <property type="entry name" value="DNA_pol3_finger"/>
    <property type="match status" value="1"/>
</dbReference>
<dbReference type="InterPro" id="IPR004805">
    <property type="entry name" value="DnaE2/DnaE/PolC"/>
</dbReference>
<evidence type="ECO:0000256" key="3">
    <source>
        <dbReference type="ARBA" id="ARBA00012417"/>
    </source>
</evidence>
<feature type="domain" description="Polymerase/histidinol phosphatase N-terminal" evidence="13">
    <location>
        <begin position="5"/>
        <end position="72"/>
    </location>
</feature>
<keyword evidence="9" id="KW-0227">DNA damage</keyword>
<comment type="catalytic activity">
    <reaction evidence="12">
        <text>DNA(n) + a 2'-deoxyribonucleoside 5'-triphosphate = DNA(n+1) + diphosphate</text>
        <dbReference type="Rhea" id="RHEA:22508"/>
        <dbReference type="Rhea" id="RHEA-COMP:17339"/>
        <dbReference type="Rhea" id="RHEA-COMP:17340"/>
        <dbReference type="ChEBI" id="CHEBI:33019"/>
        <dbReference type="ChEBI" id="CHEBI:61560"/>
        <dbReference type="ChEBI" id="CHEBI:173112"/>
        <dbReference type="EC" id="2.7.7.7"/>
    </reaction>
</comment>
<evidence type="ECO:0000256" key="10">
    <source>
        <dbReference type="ARBA" id="ARBA00022932"/>
    </source>
</evidence>
<dbReference type="InterPro" id="IPR011708">
    <property type="entry name" value="DNA_pol3_alpha_NTPase_dom"/>
</dbReference>
<evidence type="ECO:0000256" key="7">
    <source>
        <dbReference type="ARBA" id="ARBA00022695"/>
    </source>
</evidence>
<dbReference type="Pfam" id="PF14579">
    <property type="entry name" value="HHH_6"/>
    <property type="match status" value="1"/>
</dbReference>
<dbReference type="Gene3D" id="1.10.150.870">
    <property type="match status" value="1"/>
</dbReference>
<evidence type="ECO:0000256" key="1">
    <source>
        <dbReference type="ARBA" id="ARBA00004496"/>
    </source>
</evidence>
<dbReference type="InterPro" id="IPR016195">
    <property type="entry name" value="Pol/histidinol_Pase-like"/>
</dbReference>
<dbReference type="CDD" id="cd07434">
    <property type="entry name" value="PHP_PolIIIA_DnaE2"/>
    <property type="match status" value="1"/>
</dbReference>
<evidence type="ECO:0000256" key="11">
    <source>
        <dbReference type="ARBA" id="ARBA00023204"/>
    </source>
</evidence>
<dbReference type="GO" id="GO:0006281">
    <property type="term" value="P:DNA repair"/>
    <property type="evidence" value="ECO:0007669"/>
    <property type="project" value="UniProtKB-KW"/>
</dbReference>
<dbReference type="CDD" id="cd04485">
    <property type="entry name" value="DnaE_OBF"/>
    <property type="match status" value="1"/>
</dbReference>
<evidence type="ECO:0000259" key="13">
    <source>
        <dbReference type="SMART" id="SM00481"/>
    </source>
</evidence>
<dbReference type="Gene3D" id="3.20.20.140">
    <property type="entry name" value="Metal-dependent hydrolases"/>
    <property type="match status" value="1"/>
</dbReference>
<dbReference type="PANTHER" id="PTHR32294:SF4">
    <property type="entry name" value="ERROR-PRONE DNA POLYMERASE"/>
    <property type="match status" value="1"/>
</dbReference>
<dbReference type="Pfam" id="PF01336">
    <property type="entry name" value="tRNA_anti-codon"/>
    <property type="match status" value="1"/>
</dbReference>
<dbReference type="Pfam" id="PF02811">
    <property type="entry name" value="PHP"/>
    <property type="match status" value="1"/>
</dbReference>
<dbReference type="InterPro" id="IPR040982">
    <property type="entry name" value="DNA_pol3_finger"/>
</dbReference>
<dbReference type="SUPFAM" id="SSF89550">
    <property type="entry name" value="PHP domain-like"/>
    <property type="match status" value="1"/>
</dbReference>
<evidence type="ECO:0000256" key="8">
    <source>
        <dbReference type="ARBA" id="ARBA00022705"/>
    </source>
</evidence>
<keyword evidence="5" id="KW-0963">Cytoplasm</keyword>
<evidence type="ECO:0000313" key="14">
    <source>
        <dbReference type="EMBL" id="SUS06504.1"/>
    </source>
</evidence>
<dbReference type="PANTHER" id="PTHR32294">
    <property type="entry name" value="DNA POLYMERASE III SUBUNIT ALPHA"/>
    <property type="match status" value="1"/>
</dbReference>
<dbReference type="NCBIfam" id="NF004225">
    <property type="entry name" value="PRK05672.1"/>
    <property type="match status" value="1"/>
</dbReference>
<dbReference type="GO" id="GO:0008408">
    <property type="term" value="F:3'-5' exonuclease activity"/>
    <property type="evidence" value="ECO:0007669"/>
    <property type="project" value="InterPro"/>
</dbReference>
<keyword evidence="7 14" id="KW-0548">Nucleotidyltransferase</keyword>
<dbReference type="Pfam" id="PF07733">
    <property type="entry name" value="DNA_pol3_alpha"/>
    <property type="match status" value="1"/>
</dbReference>
<dbReference type="AlphaFoldDB" id="A0A380TFS2"/>
<dbReference type="SMART" id="SM00481">
    <property type="entry name" value="POLIIIAc"/>
    <property type="match status" value="1"/>
</dbReference>
<evidence type="ECO:0000256" key="12">
    <source>
        <dbReference type="ARBA" id="ARBA00049244"/>
    </source>
</evidence>